<keyword evidence="2" id="KW-1185">Reference proteome</keyword>
<sequence length="192" mass="20221">MTIINVNKVTVRILDGATPSDTNTFELKGAANSGALQEVKITGLASDPVKTWGSGVAYHISRMGVGDVKAEIKALDIPEDVKAKLLGYTTVDGVTYIGTDTEAPEVSLLFEGISTAGGGAYLGFFRGVLSLDEFEGKQASEKAEELPSENMTFSAMASDDAATQGMYFAKYVGTESEKIETLKAQLHIVAGA</sequence>
<name>A0A224XAY8_9LACT</name>
<evidence type="ECO:0000313" key="2">
    <source>
        <dbReference type="Proteomes" id="UP000218689"/>
    </source>
</evidence>
<accession>A0A224XAY8</accession>
<dbReference type="NCBIfam" id="TIGR01603">
    <property type="entry name" value="maj_tail_phi13"/>
    <property type="match status" value="1"/>
</dbReference>
<dbReference type="AlphaFoldDB" id="A0A224XAY8"/>
<dbReference type="Pfam" id="PF04630">
    <property type="entry name" value="Phage_TTP_1"/>
    <property type="match status" value="1"/>
</dbReference>
<gene>
    <name evidence="1" type="ORF">RsY01_913</name>
</gene>
<dbReference type="OrthoDB" id="2408663at2"/>
<protein>
    <recommendedName>
        <fullName evidence="3">Major tail protein</fullName>
    </recommendedName>
</protein>
<evidence type="ECO:0000313" key="1">
    <source>
        <dbReference type="EMBL" id="GAX47314.1"/>
    </source>
</evidence>
<reference evidence="2" key="1">
    <citation type="submission" date="2017-08" db="EMBL/GenBank/DDBJ databases">
        <title>Draft genome sequence of Lactococcus sp. strain Rs-Y01, isolated from the gut of the lower termite Reticulitermes speratus.</title>
        <authorList>
            <person name="Ohkuma M."/>
            <person name="Yuki M."/>
        </authorList>
    </citation>
    <scope>NUCLEOTIDE SEQUENCE [LARGE SCALE GENOMIC DNA]</scope>
    <source>
        <strain evidence="2">Rs-Y01</strain>
    </source>
</reference>
<dbReference type="Proteomes" id="UP000218689">
    <property type="component" value="Unassembled WGS sequence"/>
</dbReference>
<proteinExistence type="predicted"/>
<dbReference type="InterPro" id="IPR006490">
    <property type="entry name" value="Maj_tail_phi13"/>
</dbReference>
<organism evidence="1 2">
    <name type="scientific">Pseudolactococcus reticulitermitis</name>
    <dbReference type="NCBI Taxonomy" id="2025039"/>
    <lineage>
        <taxon>Bacteria</taxon>
        <taxon>Bacillati</taxon>
        <taxon>Bacillota</taxon>
        <taxon>Bacilli</taxon>
        <taxon>Lactobacillales</taxon>
        <taxon>Streptococcaceae</taxon>
        <taxon>Pseudolactococcus</taxon>
    </lineage>
</organism>
<dbReference type="EMBL" id="BEDT01000002">
    <property type="protein sequence ID" value="GAX47314.1"/>
    <property type="molecule type" value="Genomic_DNA"/>
</dbReference>
<evidence type="ECO:0008006" key="3">
    <source>
        <dbReference type="Google" id="ProtNLM"/>
    </source>
</evidence>
<dbReference type="InterPro" id="IPR006724">
    <property type="entry name" value="Phage_TTP"/>
</dbReference>
<dbReference type="RefSeq" id="WP_094784374.1">
    <property type="nucleotide sequence ID" value="NZ_BEDT01000002.1"/>
</dbReference>
<comment type="caution">
    <text evidence="1">The sequence shown here is derived from an EMBL/GenBank/DDBJ whole genome shotgun (WGS) entry which is preliminary data.</text>
</comment>